<organism evidence="1 2">
    <name type="scientific">Mixta intestinalis</name>
    <dbReference type="NCBI Taxonomy" id="1615494"/>
    <lineage>
        <taxon>Bacteria</taxon>
        <taxon>Pseudomonadati</taxon>
        <taxon>Pseudomonadota</taxon>
        <taxon>Gammaproteobacteria</taxon>
        <taxon>Enterobacterales</taxon>
        <taxon>Erwiniaceae</taxon>
        <taxon>Mixta</taxon>
    </lineage>
</organism>
<evidence type="ECO:0000313" key="2">
    <source>
        <dbReference type="Proteomes" id="UP000464053"/>
    </source>
</evidence>
<dbReference type="KEGG" id="mint:C7M51_03174"/>
<evidence type="ECO:0000313" key="1">
    <source>
        <dbReference type="EMBL" id="QHM72844.1"/>
    </source>
</evidence>
<dbReference type="Proteomes" id="UP000464053">
    <property type="component" value="Chromosome"/>
</dbReference>
<dbReference type="OrthoDB" id="6465216at2"/>
<protein>
    <submittedName>
        <fullName evidence="1">Uncharacterized protein</fullName>
    </submittedName>
</protein>
<dbReference type="AlphaFoldDB" id="A0A6P1Q3P5"/>
<gene>
    <name evidence="1" type="ORF">C7M51_03174</name>
</gene>
<dbReference type="RefSeq" id="WP_160622615.1">
    <property type="nucleotide sequence ID" value="NZ_CP028271.1"/>
</dbReference>
<proteinExistence type="predicted"/>
<dbReference type="EMBL" id="CP028271">
    <property type="protein sequence ID" value="QHM72844.1"/>
    <property type="molecule type" value="Genomic_DNA"/>
</dbReference>
<sequence>MKELSIAEISEVSGAGKIENTLSKVFGKLFGDFNKSMADKIGLECSYDEALEQGKQIGSHLGQAVEYWINDTLESLRNRLLS</sequence>
<keyword evidence="2" id="KW-1185">Reference proteome</keyword>
<reference evidence="1 2" key="1">
    <citation type="submission" date="2018-03" db="EMBL/GenBank/DDBJ databases">
        <title>Pantoea intestinalis SRCM103226 isolated form the mealworm.</title>
        <authorList>
            <person name="Jeong D.-Y."/>
            <person name="Kim J.W."/>
        </authorList>
    </citation>
    <scope>NUCLEOTIDE SEQUENCE [LARGE SCALE GENOMIC DNA]</scope>
    <source>
        <strain evidence="1 2">SRCM103226</strain>
    </source>
</reference>
<accession>A0A6P1Q3P5</accession>
<name>A0A6P1Q3P5_9GAMM</name>